<name>A0A9J6R9R3_9BACI</name>
<evidence type="ECO:0000259" key="2">
    <source>
        <dbReference type="Pfam" id="PF21360"/>
    </source>
</evidence>
<feature type="domain" description="ATP-grasp fold PylC-type" evidence="1">
    <location>
        <begin position="113"/>
        <end position="265"/>
    </location>
</feature>
<feature type="domain" description="PylC N-terminal" evidence="2">
    <location>
        <begin position="3"/>
        <end position="100"/>
    </location>
</feature>
<dbReference type="InterPro" id="IPR048764">
    <property type="entry name" value="PylC_N"/>
</dbReference>
<dbReference type="Pfam" id="PF21360">
    <property type="entry name" value="PylC-like_N"/>
    <property type="match status" value="1"/>
</dbReference>
<keyword evidence="4" id="KW-1185">Reference proteome</keyword>
<dbReference type="InterPro" id="IPR003806">
    <property type="entry name" value="ATP-grasp_PylC-type"/>
</dbReference>
<dbReference type="SUPFAM" id="SSF56059">
    <property type="entry name" value="Glutathione synthetase ATP-binding domain-like"/>
    <property type="match status" value="1"/>
</dbReference>
<reference evidence="3" key="1">
    <citation type="submission" date="2022-11" db="EMBL/GenBank/DDBJ databases">
        <title>WGS of Natronobacillus azotifigens 24KS-1, an anaerobic diazotrophic haloalkaliphile from soda-rich habitats.</title>
        <authorList>
            <person name="Sorokin D.Y."/>
            <person name="Merkel A.Y."/>
        </authorList>
    </citation>
    <scope>NUCLEOTIDE SEQUENCE</scope>
    <source>
        <strain evidence="3">24KS-1</strain>
    </source>
</reference>
<dbReference type="Gene3D" id="3.40.50.20">
    <property type="match status" value="1"/>
</dbReference>
<dbReference type="AlphaFoldDB" id="A0A9J6R9R3"/>
<dbReference type="Pfam" id="PF02655">
    <property type="entry name" value="ATP-grasp_3"/>
    <property type="match status" value="1"/>
</dbReference>
<evidence type="ECO:0000313" key="3">
    <source>
        <dbReference type="EMBL" id="MCZ0702102.1"/>
    </source>
</evidence>
<dbReference type="GO" id="GO:0005524">
    <property type="term" value="F:ATP binding"/>
    <property type="evidence" value="ECO:0007669"/>
    <property type="project" value="InterPro"/>
</dbReference>
<dbReference type="InterPro" id="IPR013815">
    <property type="entry name" value="ATP_grasp_subdomain_1"/>
</dbReference>
<protein>
    <submittedName>
        <fullName evidence="3">ATP-grasp domain-containing protein</fullName>
    </submittedName>
</protein>
<dbReference type="EMBL" id="JAPRAT010000003">
    <property type="protein sequence ID" value="MCZ0702102.1"/>
    <property type="molecule type" value="Genomic_DNA"/>
</dbReference>
<organism evidence="3 4">
    <name type="scientific">Natronobacillus azotifigens</name>
    <dbReference type="NCBI Taxonomy" id="472978"/>
    <lineage>
        <taxon>Bacteria</taxon>
        <taxon>Bacillati</taxon>
        <taxon>Bacillota</taxon>
        <taxon>Bacilli</taxon>
        <taxon>Bacillales</taxon>
        <taxon>Bacillaceae</taxon>
        <taxon>Natronobacillus</taxon>
    </lineage>
</organism>
<dbReference type="Proteomes" id="UP001084197">
    <property type="component" value="Unassembled WGS sequence"/>
</dbReference>
<gene>
    <name evidence="3" type="ORF">OWO01_02620</name>
</gene>
<sequence length="321" mass="36303">MNVLVMSISKKVPLLQAVKKALTRINPNAQLFGADANDKVIGKFFVDVFWKVPFLEGMEIQSILTYCKENHITLIIPTRDGELAYFASYQKQLEKSGISVMVSNQAVIHTTLDKFTFFQKLKDYHLPVIETTLNIDSLHAKSYVVKERFGSGSTQLALGLNRVQAVAFAKKLKQPIFQPYYIGEEFSIDLYVNKQGEVVGVIVRSRDFIENGESQITTIVEHRELEQQAIDLVQVLSLYGHVVLQAIVTEDGNIHFIECNARFGGASTLSIAAGLDSFYWFFLESIFDQKITPSLFKKTDKNLSLMRYAQDYFVGMGDDQQ</sequence>
<proteinExistence type="predicted"/>
<evidence type="ECO:0000313" key="4">
    <source>
        <dbReference type="Proteomes" id="UP001084197"/>
    </source>
</evidence>
<dbReference type="Gene3D" id="3.30.470.20">
    <property type="entry name" value="ATP-grasp fold, B domain"/>
    <property type="match status" value="1"/>
</dbReference>
<accession>A0A9J6R9R3</accession>
<evidence type="ECO:0000259" key="1">
    <source>
        <dbReference type="Pfam" id="PF02655"/>
    </source>
</evidence>
<dbReference type="Gene3D" id="3.30.1490.20">
    <property type="entry name" value="ATP-grasp fold, A domain"/>
    <property type="match status" value="1"/>
</dbReference>
<dbReference type="RefSeq" id="WP_268778870.1">
    <property type="nucleotide sequence ID" value="NZ_JAPRAT010000003.1"/>
</dbReference>
<comment type="caution">
    <text evidence="3">The sequence shown here is derived from an EMBL/GenBank/DDBJ whole genome shotgun (WGS) entry which is preliminary data.</text>
</comment>
<dbReference type="GO" id="GO:0046872">
    <property type="term" value="F:metal ion binding"/>
    <property type="evidence" value="ECO:0007669"/>
    <property type="project" value="InterPro"/>
</dbReference>